<dbReference type="EMBL" id="CAXKWB010000101">
    <property type="protein sequence ID" value="CAL4059330.1"/>
    <property type="molecule type" value="Genomic_DNA"/>
</dbReference>
<feature type="region of interest" description="Disordered" evidence="5">
    <location>
        <begin position="534"/>
        <end position="555"/>
    </location>
</feature>
<evidence type="ECO:0000256" key="2">
    <source>
        <dbReference type="ARBA" id="ARBA00022771"/>
    </source>
</evidence>
<evidence type="ECO:0000256" key="4">
    <source>
        <dbReference type="PROSITE-ProRule" id="PRU00134"/>
    </source>
</evidence>
<keyword evidence="1" id="KW-0479">Metal-binding</keyword>
<feature type="non-terminal residue" evidence="7">
    <location>
        <position position="1"/>
    </location>
</feature>
<gene>
    <name evidence="7" type="ORF">MNOR_LOCUS457</name>
</gene>
<keyword evidence="3" id="KW-0862">Zinc</keyword>
<dbReference type="PROSITE" id="PS50865">
    <property type="entry name" value="ZF_MYND_2"/>
    <property type="match status" value="1"/>
</dbReference>
<dbReference type="InterPro" id="IPR002893">
    <property type="entry name" value="Znf_MYND"/>
</dbReference>
<dbReference type="Gene3D" id="6.10.140.2220">
    <property type="match status" value="1"/>
</dbReference>
<dbReference type="Pfam" id="PF20179">
    <property type="entry name" value="MSS51_C"/>
    <property type="match status" value="1"/>
</dbReference>
<dbReference type="PANTHER" id="PTHR28069:SF2">
    <property type="entry name" value="GH20023P"/>
    <property type="match status" value="1"/>
</dbReference>
<evidence type="ECO:0000259" key="6">
    <source>
        <dbReference type="PROSITE" id="PS50865"/>
    </source>
</evidence>
<keyword evidence="8" id="KW-1185">Reference proteome</keyword>
<evidence type="ECO:0000313" key="7">
    <source>
        <dbReference type="EMBL" id="CAL4059330.1"/>
    </source>
</evidence>
<comment type="caution">
    <text evidence="7">The sequence shown here is derived from an EMBL/GenBank/DDBJ whole genome shotgun (WGS) entry which is preliminary data.</text>
</comment>
<evidence type="ECO:0000256" key="3">
    <source>
        <dbReference type="ARBA" id="ARBA00022833"/>
    </source>
</evidence>
<dbReference type="PANTHER" id="PTHR28069">
    <property type="entry name" value="GH20023P"/>
    <property type="match status" value="1"/>
</dbReference>
<reference evidence="7 8" key="1">
    <citation type="submission" date="2024-05" db="EMBL/GenBank/DDBJ databases">
        <authorList>
            <person name="Wallberg A."/>
        </authorList>
    </citation>
    <scope>NUCLEOTIDE SEQUENCE [LARGE SCALE GENOMIC DNA]</scope>
</reference>
<sequence>VKMPKGHMKKMGKIKEKQIVKRRVRTESEDNDTITRVEAISMHRHTSCTFRGMDLFSVVEKVMSEMTDLRIEDVNDKDTIKFDNTQTLEETILNSIVHYVRVKLKGAVEYEYFPGLCEVCSAFPLPSRPHIRCAGCQLVSYCSKKCIKDDKSNHRDICKFFSVKNGKNIFTIGQEKRENRSNWTAYLTDLCNKAKAISNQNYDIEKRMFFGPRMCPICLETRSHMLKDCSCCCVAYCGEEHRLKDNNHLASCKEMMLCAKVYAYRQHHQVDMVPVPSNIERIYNPLPPMNICTEPTWSQGNVTDRGFTEKTAILAERLSHPLTILHQLEKNGVGSRRTPLSEVTSLDIHICCNFAMLDAEVWEYAMHRLPALTRLSITYLGEKNLPVRTKNHHQTCRRLKRCQDCESLGRYITFAVYPMHYHMFFSSDDYKKPDVVAVFSGKNCLSVDEPEEEVHTITSYRNMTYSKDTIVIMTDYLEADLNRSLSVLCDAREDVLVETPTQMNPYYGFKDKRAHNSDNKIYISNDRHYVAALRRGDDNQKANDSDDTDSDYDLE</sequence>
<keyword evidence="2 4" id="KW-0863">Zinc-finger</keyword>
<evidence type="ECO:0000313" key="8">
    <source>
        <dbReference type="Proteomes" id="UP001497623"/>
    </source>
</evidence>
<organism evidence="7 8">
    <name type="scientific">Meganyctiphanes norvegica</name>
    <name type="common">Northern krill</name>
    <name type="synonym">Thysanopoda norvegica</name>
    <dbReference type="NCBI Taxonomy" id="48144"/>
    <lineage>
        <taxon>Eukaryota</taxon>
        <taxon>Metazoa</taxon>
        <taxon>Ecdysozoa</taxon>
        <taxon>Arthropoda</taxon>
        <taxon>Crustacea</taxon>
        <taxon>Multicrustacea</taxon>
        <taxon>Malacostraca</taxon>
        <taxon>Eumalacostraca</taxon>
        <taxon>Eucarida</taxon>
        <taxon>Euphausiacea</taxon>
        <taxon>Euphausiidae</taxon>
        <taxon>Meganyctiphanes</taxon>
    </lineage>
</organism>
<evidence type="ECO:0000256" key="5">
    <source>
        <dbReference type="SAM" id="MobiDB-lite"/>
    </source>
</evidence>
<feature type="compositionally biased region" description="Acidic residues" evidence="5">
    <location>
        <begin position="545"/>
        <end position="555"/>
    </location>
</feature>
<dbReference type="SUPFAM" id="SSF144232">
    <property type="entry name" value="HIT/MYND zinc finger-like"/>
    <property type="match status" value="1"/>
</dbReference>
<dbReference type="PROSITE" id="PS01360">
    <property type="entry name" value="ZF_MYND_1"/>
    <property type="match status" value="1"/>
</dbReference>
<feature type="domain" description="MYND-type" evidence="6">
    <location>
        <begin position="117"/>
        <end position="158"/>
    </location>
</feature>
<dbReference type="InterPro" id="IPR046824">
    <property type="entry name" value="Mss51-like_C"/>
</dbReference>
<dbReference type="AlphaFoldDB" id="A0AAV2PI58"/>
<protein>
    <recommendedName>
        <fullName evidence="6">MYND-type domain-containing protein</fullName>
    </recommendedName>
</protein>
<dbReference type="Proteomes" id="UP001497623">
    <property type="component" value="Unassembled WGS sequence"/>
</dbReference>
<evidence type="ECO:0000256" key="1">
    <source>
        <dbReference type="ARBA" id="ARBA00022723"/>
    </source>
</evidence>
<dbReference type="Pfam" id="PF01753">
    <property type="entry name" value="zf-MYND"/>
    <property type="match status" value="1"/>
</dbReference>
<proteinExistence type="predicted"/>
<accession>A0AAV2PI58</accession>
<name>A0AAV2PI58_MEGNR</name>
<dbReference type="GO" id="GO:0008270">
    <property type="term" value="F:zinc ion binding"/>
    <property type="evidence" value="ECO:0007669"/>
    <property type="project" value="UniProtKB-KW"/>
</dbReference>
<feature type="compositionally biased region" description="Basic and acidic residues" evidence="5">
    <location>
        <begin position="534"/>
        <end position="544"/>
    </location>
</feature>